<protein>
    <submittedName>
        <fullName evidence="1">Uncharacterized protein</fullName>
    </submittedName>
</protein>
<dbReference type="EMBL" id="JBHSWA010000003">
    <property type="protein sequence ID" value="MFC6643501.1"/>
    <property type="molecule type" value="Genomic_DNA"/>
</dbReference>
<reference evidence="2" key="1">
    <citation type="journal article" date="2019" name="Int. J. Syst. Evol. Microbiol.">
        <title>The Global Catalogue of Microorganisms (GCM) 10K type strain sequencing project: providing services to taxonomists for standard genome sequencing and annotation.</title>
        <authorList>
            <consortium name="The Broad Institute Genomics Platform"/>
            <consortium name="The Broad Institute Genome Sequencing Center for Infectious Disease"/>
            <person name="Wu L."/>
            <person name="Ma J."/>
        </authorList>
    </citation>
    <scope>NUCLEOTIDE SEQUENCE [LARGE SCALE GENOMIC DNA]</scope>
    <source>
        <strain evidence="2">NBRC 111368</strain>
    </source>
</reference>
<proteinExistence type="predicted"/>
<evidence type="ECO:0000313" key="1">
    <source>
        <dbReference type="EMBL" id="MFC6643501.1"/>
    </source>
</evidence>
<sequence>MSAPAYGVEPFRTLCKCPESVLPDKQAMSATLSSNQLLTTVLSQHRFHFIQAIDSRAHLRLINDARNFGIHDLTAKIHLHLTLFLGDDGLNDGRGFLWNNIRLP</sequence>
<dbReference type="Proteomes" id="UP001596403">
    <property type="component" value="Unassembled WGS sequence"/>
</dbReference>
<accession>A0ABW1Z1V4</accession>
<comment type="caution">
    <text evidence="1">The sequence shown here is derived from an EMBL/GenBank/DDBJ whole genome shotgun (WGS) entry which is preliminary data.</text>
</comment>
<organism evidence="1 2">
    <name type="scientific">Sulfitobacter profundi</name>
    <dbReference type="NCBI Taxonomy" id="2679961"/>
    <lineage>
        <taxon>Bacteria</taxon>
        <taxon>Pseudomonadati</taxon>
        <taxon>Pseudomonadota</taxon>
        <taxon>Alphaproteobacteria</taxon>
        <taxon>Rhodobacterales</taxon>
        <taxon>Roseobacteraceae</taxon>
        <taxon>Sulfitobacter</taxon>
    </lineage>
</organism>
<evidence type="ECO:0000313" key="2">
    <source>
        <dbReference type="Proteomes" id="UP001596403"/>
    </source>
</evidence>
<keyword evidence="2" id="KW-1185">Reference proteome</keyword>
<gene>
    <name evidence="1" type="ORF">ACFQAU_19095</name>
</gene>
<name>A0ABW1Z1V4_9RHOB</name>